<dbReference type="Pfam" id="PF05485">
    <property type="entry name" value="THAP"/>
    <property type="match status" value="1"/>
</dbReference>
<dbReference type="EMBL" id="JAOYFB010000005">
    <property type="protein sequence ID" value="KAK4015306.1"/>
    <property type="molecule type" value="Genomic_DNA"/>
</dbReference>
<dbReference type="Gene3D" id="6.20.210.20">
    <property type="entry name" value="THAP domain"/>
    <property type="match status" value="1"/>
</dbReference>
<comment type="caution">
    <text evidence="15">The sequence shown here is derived from an EMBL/GenBank/DDBJ whole genome shotgun (WGS) entry which is preliminary data.</text>
</comment>
<dbReference type="InterPro" id="IPR006612">
    <property type="entry name" value="THAP_Znf"/>
</dbReference>
<evidence type="ECO:0000313" key="16">
    <source>
        <dbReference type="Proteomes" id="UP001234178"/>
    </source>
</evidence>
<keyword evidence="9" id="KW-0804">Transcription</keyword>
<name>A0ABQ9ZQV3_9CRUS</name>
<keyword evidence="4 12" id="KW-0863">Zinc-finger</keyword>
<dbReference type="SMART" id="SM00980">
    <property type="entry name" value="THAP"/>
    <property type="match status" value="1"/>
</dbReference>
<keyword evidence="6" id="KW-0805">Transcription regulation</keyword>
<evidence type="ECO:0000256" key="1">
    <source>
        <dbReference type="ARBA" id="ARBA00004642"/>
    </source>
</evidence>
<dbReference type="SMART" id="SM00692">
    <property type="entry name" value="DM3"/>
    <property type="match status" value="1"/>
</dbReference>
<dbReference type="PANTHER" id="PTHR46600">
    <property type="entry name" value="THAP DOMAIN-CONTAINING"/>
    <property type="match status" value="1"/>
</dbReference>
<dbReference type="InterPro" id="IPR026516">
    <property type="entry name" value="THAP1/10"/>
</dbReference>
<evidence type="ECO:0000256" key="9">
    <source>
        <dbReference type="ARBA" id="ARBA00023163"/>
    </source>
</evidence>
<accession>A0ABQ9ZQV3</accession>
<reference evidence="15 16" key="1">
    <citation type="journal article" date="2023" name="Nucleic Acids Res.">
        <title>The hologenome of Daphnia magna reveals possible DNA methylation and microbiome-mediated evolution of the host genome.</title>
        <authorList>
            <person name="Chaturvedi A."/>
            <person name="Li X."/>
            <person name="Dhandapani V."/>
            <person name="Marshall H."/>
            <person name="Kissane S."/>
            <person name="Cuenca-Cambronero M."/>
            <person name="Asole G."/>
            <person name="Calvet F."/>
            <person name="Ruiz-Romero M."/>
            <person name="Marangio P."/>
            <person name="Guigo R."/>
            <person name="Rago D."/>
            <person name="Mirbahai L."/>
            <person name="Eastwood N."/>
            <person name="Colbourne J.K."/>
            <person name="Zhou J."/>
            <person name="Mallon E."/>
            <person name="Orsini L."/>
        </authorList>
    </citation>
    <scope>NUCLEOTIDE SEQUENCE [LARGE SCALE GENOMIC DNA]</scope>
    <source>
        <strain evidence="15">LRV0_1</strain>
    </source>
</reference>
<feature type="region of interest" description="Disordered" evidence="13">
    <location>
        <begin position="107"/>
        <end position="135"/>
    </location>
</feature>
<organism evidence="15 16">
    <name type="scientific">Daphnia magna</name>
    <dbReference type="NCBI Taxonomy" id="35525"/>
    <lineage>
        <taxon>Eukaryota</taxon>
        <taxon>Metazoa</taxon>
        <taxon>Ecdysozoa</taxon>
        <taxon>Arthropoda</taxon>
        <taxon>Crustacea</taxon>
        <taxon>Branchiopoda</taxon>
        <taxon>Diplostraca</taxon>
        <taxon>Cladocera</taxon>
        <taxon>Anomopoda</taxon>
        <taxon>Daphniidae</taxon>
        <taxon>Daphnia</taxon>
    </lineage>
</organism>
<dbReference type="InterPro" id="IPR038441">
    <property type="entry name" value="THAP_Znf_sf"/>
</dbReference>
<feature type="domain" description="THAP-type" evidence="14">
    <location>
        <begin position="1"/>
        <end position="97"/>
    </location>
</feature>
<proteinExistence type="inferred from homology"/>
<keyword evidence="16" id="KW-1185">Reference proteome</keyword>
<protein>
    <recommendedName>
        <fullName evidence="14">THAP-type domain-containing protein</fullName>
    </recommendedName>
</protein>
<keyword evidence="11" id="KW-0131">Cell cycle</keyword>
<evidence type="ECO:0000256" key="10">
    <source>
        <dbReference type="ARBA" id="ARBA00023242"/>
    </source>
</evidence>
<keyword evidence="7" id="KW-0175">Coiled coil</keyword>
<keyword evidence="5" id="KW-0862">Zinc</keyword>
<dbReference type="SUPFAM" id="SSF57716">
    <property type="entry name" value="Glucocorticoid receptor-like (DNA-binding domain)"/>
    <property type="match status" value="1"/>
</dbReference>
<evidence type="ECO:0000256" key="2">
    <source>
        <dbReference type="ARBA" id="ARBA00006177"/>
    </source>
</evidence>
<evidence type="ECO:0000256" key="3">
    <source>
        <dbReference type="ARBA" id="ARBA00022723"/>
    </source>
</evidence>
<evidence type="ECO:0000313" key="15">
    <source>
        <dbReference type="EMBL" id="KAK4015306.1"/>
    </source>
</evidence>
<evidence type="ECO:0000256" key="4">
    <source>
        <dbReference type="ARBA" id="ARBA00022771"/>
    </source>
</evidence>
<evidence type="ECO:0000259" key="14">
    <source>
        <dbReference type="PROSITE" id="PS50950"/>
    </source>
</evidence>
<comment type="subcellular location">
    <subcellularLocation>
        <location evidence="1">Nucleus</location>
        <location evidence="1">Nucleoplasm</location>
    </subcellularLocation>
</comment>
<dbReference type="PROSITE" id="PS50950">
    <property type="entry name" value="ZF_THAP"/>
    <property type="match status" value="1"/>
</dbReference>
<feature type="compositionally biased region" description="Basic residues" evidence="13">
    <location>
        <begin position="107"/>
        <end position="116"/>
    </location>
</feature>
<dbReference type="Proteomes" id="UP001234178">
    <property type="component" value="Unassembled WGS sequence"/>
</dbReference>
<evidence type="ECO:0000256" key="11">
    <source>
        <dbReference type="ARBA" id="ARBA00023306"/>
    </source>
</evidence>
<dbReference type="PANTHER" id="PTHR46600:SF1">
    <property type="entry name" value="THAP DOMAIN-CONTAINING PROTEIN 1"/>
    <property type="match status" value="1"/>
</dbReference>
<evidence type="ECO:0000256" key="6">
    <source>
        <dbReference type="ARBA" id="ARBA00023015"/>
    </source>
</evidence>
<evidence type="ECO:0000256" key="5">
    <source>
        <dbReference type="ARBA" id="ARBA00022833"/>
    </source>
</evidence>
<keyword evidence="10" id="KW-0539">Nucleus</keyword>
<keyword evidence="3" id="KW-0479">Metal-binding</keyword>
<evidence type="ECO:0000256" key="13">
    <source>
        <dbReference type="SAM" id="MobiDB-lite"/>
    </source>
</evidence>
<keyword evidence="8 12" id="KW-0238">DNA-binding</keyword>
<evidence type="ECO:0000256" key="7">
    <source>
        <dbReference type="ARBA" id="ARBA00023054"/>
    </source>
</evidence>
<sequence>MPNRCFVPNCKTGYPSNKPASTLSLFAPPKDKALFKQWEQYIPRKDIKLKPSSRVCSRHFEEDDVIKGRMIKGKDGKEIFHAWKNWTLKEGAIPRIFQDCPSHLTKPKPAAKRKLPKDRETADVRKHKNAKHLDEPQEDIDDVFQNCEGMPWLSFNPKDCPLPPTWFRINSKDESAVPLCVQFELIPGETTESKSVHLKDGQVFLSYNSKVLYTTFLNQEQNEETLCQQLARIIKNFDEAHKCHGIREGRFANIKFCTGAVLQDDTWRSTNCKTFFDVNNKNFYDSSSHSLPEDVLKWVQKTIEIGTPVCSECCTIRRALVKKVTQPNPISEKEKLTKLRADYRFAQQKLVRNKETVTKMEKEIGTMEAQEHILRMEKQKIEADLIAKEDIINLQEAELFKLRYGFAQQANEVKKSEEKFKKVLDNLNQKVY</sequence>
<evidence type="ECO:0000256" key="8">
    <source>
        <dbReference type="ARBA" id="ARBA00023125"/>
    </source>
</evidence>
<gene>
    <name evidence="15" type="ORF">OUZ56_030287</name>
</gene>
<evidence type="ECO:0000256" key="12">
    <source>
        <dbReference type="PROSITE-ProRule" id="PRU00309"/>
    </source>
</evidence>
<comment type="similarity">
    <text evidence="2">Belongs to the THAP1 family.</text>
</comment>